<feature type="transmembrane region" description="Helical" evidence="1">
    <location>
        <begin position="38"/>
        <end position="61"/>
    </location>
</feature>
<accession>A0AAW8RGZ9</accession>
<dbReference type="AlphaFoldDB" id="A0AAW8RGZ9"/>
<keyword evidence="1" id="KW-1133">Transmembrane helix</keyword>
<evidence type="ECO:0000313" key="3">
    <source>
        <dbReference type="Proteomes" id="UP001249945"/>
    </source>
</evidence>
<gene>
    <name evidence="2" type="ORF">MX635_11025</name>
</gene>
<organism evidence="2 3">
    <name type="scientific">Carnobacterium divergens</name>
    <name type="common">Lactobacillus divergens</name>
    <dbReference type="NCBI Taxonomy" id="2748"/>
    <lineage>
        <taxon>Bacteria</taxon>
        <taxon>Bacillati</taxon>
        <taxon>Bacillota</taxon>
        <taxon>Bacilli</taxon>
        <taxon>Lactobacillales</taxon>
        <taxon>Carnobacteriaceae</taxon>
        <taxon>Carnobacterium</taxon>
    </lineage>
</organism>
<dbReference type="RefSeq" id="WP_311780755.1">
    <property type="nucleotide sequence ID" value="NZ_JALRMQ010000008.1"/>
</dbReference>
<sequence>MNQLKVQIENYKKTWKEPGYKKIKMYTLICWLEKIMKYIAGMGGMALSIWSCKNLYSMFIMEIKQSLFLMLDPSKQEEFTKFLEDIGANFSAFVAIVFFLLMLINCLQFMAPTVGFNGSFLRDKVTIEKPNFRVKETRTIESEYKSLRIRRIVICFVGISLVMIPFNEVFPRKLSYFVVFAVLSFLIFQGVKRFILLRLAKEFQYGLELLTTEKDFLRLDQRIGSILKLPTYYLPFLKESHVQLTHELIKPPADNQGLSNEEDNEKDTESLVYCKFMKEYQFIFSPIRVQYELPIYYFKNKITLENHENSLKEFIGDTNYKKLGCFVYLKDKPK</sequence>
<dbReference type="Proteomes" id="UP001249945">
    <property type="component" value="Unassembled WGS sequence"/>
</dbReference>
<evidence type="ECO:0000256" key="1">
    <source>
        <dbReference type="SAM" id="Phobius"/>
    </source>
</evidence>
<keyword evidence="1" id="KW-0472">Membrane</keyword>
<protein>
    <submittedName>
        <fullName evidence="2">Uncharacterized protein</fullName>
    </submittedName>
</protein>
<feature type="transmembrane region" description="Helical" evidence="1">
    <location>
        <begin position="176"/>
        <end position="195"/>
    </location>
</feature>
<evidence type="ECO:0000313" key="2">
    <source>
        <dbReference type="EMBL" id="MDT1974926.1"/>
    </source>
</evidence>
<comment type="caution">
    <text evidence="2">The sequence shown here is derived from an EMBL/GenBank/DDBJ whole genome shotgun (WGS) entry which is preliminary data.</text>
</comment>
<name>A0AAW8RGZ9_CARDV</name>
<proteinExistence type="predicted"/>
<reference evidence="2" key="1">
    <citation type="submission" date="2022-04" db="EMBL/GenBank/DDBJ databases">
        <title>Draft genome sequences of lactic acid bacteria (LAB) strains involved in meat spoilage.</title>
        <authorList>
            <person name="Palevich N."/>
        </authorList>
    </citation>
    <scope>NUCLEOTIDE SEQUENCE</scope>
    <source>
        <strain evidence="2">9-14</strain>
    </source>
</reference>
<feature type="transmembrane region" description="Helical" evidence="1">
    <location>
        <begin position="86"/>
        <end position="107"/>
    </location>
</feature>
<keyword evidence="1" id="KW-0812">Transmembrane</keyword>
<dbReference type="EMBL" id="JALRMR010000014">
    <property type="protein sequence ID" value="MDT1974926.1"/>
    <property type="molecule type" value="Genomic_DNA"/>
</dbReference>
<feature type="transmembrane region" description="Helical" evidence="1">
    <location>
        <begin position="152"/>
        <end position="170"/>
    </location>
</feature>